<feature type="domain" description="Cell envelope-related transcriptional attenuator" evidence="4">
    <location>
        <begin position="97"/>
        <end position="281"/>
    </location>
</feature>
<keyword evidence="3" id="KW-0812">Transmembrane</keyword>
<organism evidence="5 6">
    <name type="scientific">Micromonospora deserti</name>
    <dbReference type="NCBI Taxonomy" id="2070366"/>
    <lineage>
        <taxon>Bacteria</taxon>
        <taxon>Bacillati</taxon>
        <taxon>Actinomycetota</taxon>
        <taxon>Actinomycetes</taxon>
        <taxon>Micromonosporales</taxon>
        <taxon>Micromonosporaceae</taxon>
        <taxon>Micromonospora</taxon>
    </lineage>
</organism>
<evidence type="ECO:0000313" key="5">
    <source>
        <dbReference type="EMBL" id="PZG01258.1"/>
    </source>
</evidence>
<proteinExistence type="inferred from homology"/>
<feature type="transmembrane region" description="Helical" evidence="3">
    <location>
        <begin position="22"/>
        <end position="43"/>
    </location>
</feature>
<dbReference type="EMBL" id="POUB01000034">
    <property type="protein sequence ID" value="PZG01258.1"/>
    <property type="molecule type" value="Genomic_DNA"/>
</dbReference>
<reference evidence="5 6" key="1">
    <citation type="submission" date="2018-01" db="EMBL/GenBank/DDBJ databases">
        <title>Draft genome sequence of Salinispora sp. 13K206.</title>
        <authorList>
            <person name="Sahin N."/>
            <person name="Saygin H."/>
            <person name="Ay H."/>
        </authorList>
    </citation>
    <scope>NUCLEOTIDE SEQUENCE [LARGE SCALE GENOMIC DNA]</scope>
    <source>
        <strain evidence="5 6">13K206</strain>
    </source>
</reference>
<evidence type="ECO:0000256" key="2">
    <source>
        <dbReference type="SAM" id="MobiDB-lite"/>
    </source>
</evidence>
<keyword evidence="3" id="KW-1133">Transmembrane helix</keyword>
<keyword evidence="6" id="KW-1185">Reference proteome</keyword>
<evidence type="ECO:0000259" key="4">
    <source>
        <dbReference type="Pfam" id="PF03816"/>
    </source>
</evidence>
<comment type="caution">
    <text evidence="5">The sequence shown here is derived from an EMBL/GenBank/DDBJ whole genome shotgun (WGS) entry which is preliminary data.</text>
</comment>
<dbReference type="PANTHER" id="PTHR33392">
    <property type="entry name" value="POLYISOPRENYL-TEICHOIC ACID--PEPTIDOGLYCAN TEICHOIC ACID TRANSFERASE TAGU"/>
    <property type="match status" value="1"/>
</dbReference>
<keyword evidence="3" id="KW-0472">Membrane</keyword>
<dbReference type="Proteomes" id="UP000248749">
    <property type="component" value="Unassembled WGS sequence"/>
</dbReference>
<dbReference type="Pfam" id="PF03816">
    <property type="entry name" value="LytR_cpsA_psr"/>
    <property type="match status" value="1"/>
</dbReference>
<dbReference type="InterPro" id="IPR004474">
    <property type="entry name" value="LytR_CpsA_psr"/>
</dbReference>
<dbReference type="PANTHER" id="PTHR33392:SF6">
    <property type="entry name" value="POLYISOPRENYL-TEICHOIC ACID--PEPTIDOGLYCAN TEICHOIC ACID TRANSFERASE TAGU"/>
    <property type="match status" value="1"/>
</dbReference>
<comment type="similarity">
    <text evidence="1">Belongs to the LytR/CpsA/Psr (LCP) family.</text>
</comment>
<dbReference type="Gene3D" id="3.40.630.190">
    <property type="entry name" value="LCP protein"/>
    <property type="match status" value="1"/>
</dbReference>
<sequence>MIVGKAGKGGGKSSIWSGVPRWSRVCTVFGAVLMLLSGVVLVGTEALMARYESAVGKADLFGDQAAGASERKSDIKGPLNILLVGIDPRNPETPPLADSIMVLHVPAELDRAYLFSMPRDLYVEIPAFSQANFNGGTDKLNAAMSYGSRVPGRNPDAARGFELLAKTVQKVTGIKRFDAGAIINFNGFQKIVDAMGGVDMYIEREVRSEHREPDGTHRKGNPNGSGYIGPQAVYEKGNQHLSGWQALDYVRQRYPKNGVPDGDYGRQRHQQQFVKAMAGQALSADVVTNPIKLDRVLRAAGQSLIFSGRGHSVIDFGLALKNIRPETIQMVKLPGGALIEGGRYRGEQFRTEVEDFFTALHNEQLDAFLLEHPDFQNKTK</sequence>
<dbReference type="InterPro" id="IPR050922">
    <property type="entry name" value="LytR/CpsA/Psr_CW_biosynth"/>
</dbReference>
<feature type="region of interest" description="Disordered" evidence="2">
    <location>
        <begin position="207"/>
        <end position="228"/>
    </location>
</feature>
<evidence type="ECO:0000256" key="3">
    <source>
        <dbReference type="SAM" id="Phobius"/>
    </source>
</evidence>
<evidence type="ECO:0000313" key="6">
    <source>
        <dbReference type="Proteomes" id="UP000248749"/>
    </source>
</evidence>
<dbReference type="NCBIfam" id="TIGR00350">
    <property type="entry name" value="lytR_cpsA_psr"/>
    <property type="match status" value="1"/>
</dbReference>
<evidence type="ECO:0000256" key="1">
    <source>
        <dbReference type="ARBA" id="ARBA00006068"/>
    </source>
</evidence>
<gene>
    <name evidence="5" type="ORF">C1I99_08065</name>
</gene>
<dbReference type="AlphaFoldDB" id="A0A2W2DNB6"/>
<feature type="compositionally biased region" description="Basic and acidic residues" evidence="2">
    <location>
        <begin position="207"/>
        <end position="217"/>
    </location>
</feature>
<name>A0A2W2DNB6_9ACTN</name>
<protein>
    <submittedName>
        <fullName evidence="5">Transcriptional regulator</fullName>
    </submittedName>
</protein>
<accession>A0A2W2DNB6</accession>
<dbReference type="RefSeq" id="WP_111133585.1">
    <property type="nucleotide sequence ID" value="NZ_POUB01000034.1"/>
</dbReference>
<dbReference type="OrthoDB" id="5171929at2"/>